<evidence type="ECO:0000256" key="4">
    <source>
        <dbReference type="ARBA" id="ARBA00022729"/>
    </source>
</evidence>
<dbReference type="AlphaFoldDB" id="A0A5C3KVC8"/>
<dbReference type="GO" id="GO:0046872">
    <property type="term" value="F:metal ion binding"/>
    <property type="evidence" value="ECO:0007669"/>
    <property type="project" value="UniProtKB-KW"/>
</dbReference>
<feature type="domain" description="Peptidase M43 pregnancy-associated plasma-A" evidence="10">
    <location>
        <begin position="153"/>
        <end position="279"/>
    </location>
</feature>
<proteinExistence type="inferred from homology"/>
<dbReference type="Proteomes" id="UP000307440">
    <property type="component" value="Unassembled WGS sequence"/>
</dbReference>
<evidence type="ECO:0000256" key="6">
    <source>
        <dbReference type="ARBA" id="ARBA00022833"/>
    </source>
</evidence>
<keyword evidence="8" id="KW-1015">Disulfide bond</keyword>
<evidence type="ECO:0000256" key="8">
    <source>
        <dbReference type="ARBA" id="ARBA00023157"/>
    </source>
</evidence>
<dbReference type="InterPro" id="IPR024079">
    <property type="entry name" value="MetalloPept_cat_dom_sf"/>
</dbReference>
<feature type="chain" id="PRO_5022939559" description="Peptidase M43 pregnancy-associated plasma-A domain-containing protein" evidence="9">
    <location>
        <begin position="21"/>
        <end position="287"/>
    </location>
</feature>
<evidence type="ECO:0000313" key="12">
    <source>
        <dbReference type="Proteomes" id="UP000307440"/>
    </source>
</evidence>
<evidence type="ECO:0000313" key="11">
    <source>
        <dbReference type="EMBL" id="TFK24287.1"/>
    </source>
</evidence>
<evidence type="ECO:0000256" key="9">
    <source>
        <dbReference type="SAM" id="SignalP"/>
    </source>
</evidence>
<accession>A0A5C3KVC8</accession>
<dbReference type="CDD" id="cd04275">
    <property type="entry name" value="ZnMc_pappalysin_like"/>
    <property type="match status" value="1"/>
</dbReference>
<keyword evidence="7" id="KW-0482">Metalloprotease</keyword>
<keyword evidence="12" id="KW-1185">Reference proteome</keyword>
<dbReference type="PANTHER" id="PTHR47466:SF1">
    <property type="entry name" value="METALLOPROTEASE MEP1 (AFU_ORTHOLOGUE AFUA_1G07730)-RELATED"/>
    <property type="match status" value="1"/>
</dbReference>
<name>A0A5C3KVC8_COPMA</name>
<keyword evidence="2" id="KW-0645">Protease</keyword>
<keyword evidence="5" id="KW-0378">Hydrolase</keyword>
<keyword evidence="4 9" id="KW-0732">Signal</keyword>
<dbReference type="Pfam" id="PF05572">
    <property type="entry name" value="Peptidase_M43"/>
    <property type="match status" value="1"/>
</dbReference>
<evidence type="ECO:0000256" key="1">
    <source>
        <dbReference type="ARBA" id="ARBA00008721"/>
    </source>
</evidence>
<evidence type="ECO:0000256" key="7">
    <source>
        <dbReference type="ARBA" id="ARBA00023049"/>
    </source>
</evidence>
<evidence type="ECO:0000259" key="10">
    <source>
        <dbReference type="Pfam" id="PF05572"/>
    </source>
</evidence>
<dbReference type="SUPFAM" id="SSF55486">
    <property type="entry name" value="Metalloproteases ('zincins'), catalytic domain"/>
    <property type="match status" value="1"/>
</dbReference>
<reference evidence="11 12" key="1">
    <citation type="journal article" date="2019" name="Nat. Ecol. Evol.">
        <title>Megaphylogeny resolves global patterns of mushroom evolution.</title>
        <authorList>
            <person name="Varga T."/>
            <person name="Krizsan K."/>
            <person name="Foldi C."/>
            <person name="Dima B."/>
            <person name="Sanchez-Garcia M."/>
            <person name="Sanchez-Ramirez S."/>
            <person name="Szollosi G.J."/>
            <person name="Szarkandi J.G."/>
            <person name="Papp V."/>
            <person name="Albert L."/>
            <person name="Andreopoulos W."/>
            <person name="Angelini C."/>
            <person name="Antonin V."/>
            <person name="Barry K.W."/>
            <person name="Bougher N.L."/>
            <person name="Buchanan P."/>
            <person name="Buyck B."/>
            <person name="Bense V."/>
            <person name="Catcheside P."/>
            <person name="Chovatia M."/>
            <person name="Cooper J."/>
            <person name="Damon W."/>
            <person name="Desjardin D."/>
            <person name="Finy P."/>
            <person name="Geml J."/>
            <person name="Haridas S."/>
            <person name="Hughes K."/>
            <person name="Justo A."/>
            <person name="Karasinski D."/>
            <person name="Kautmanova I."/>
            <person name="Kiss B."/>
            <person name="Kocsube S."/>
            <person name="Kotiranta H."/>
            <person name="LaButti K.M."/>
            <person name="Lechner B.E."/>
            <person name="Liimatainen K."/>
            <person name="Lipzen A."/>
            <person name="Lukacs Z."/>
            <person name="Mihaltcheva S."/>
            <person name="Morgado L.N."/>
            <person name="Niskanen T."/>
            <person name="Noordeloos M.E."/>
            <person name="Ohm R.A."/>
            <person name="Ortiz-Santana B."/>
            <person name="Ovrebo C."/>
            <person name="Racz N."/>
            <person name="Riley R."/>
            <person name="Savchenko A."/>
            <person name="Shiryaev A."/>
            <person name="Soop K."/>
            <person name="Spirin V."/>
            <person name="Szebenyi C."/>
            <person name="Tomsovsky M."/>
            <person name="Tulloss R.E."/>
            <person name="Uehling J."/>
            <person name="Grigoriev I.V."/>
            <person name="Vagvolgyi C."/>
            <person name="Papp T."/>
            <person name="Martin F.M."/>
            <person name="Miettinen O."/>
            <person name="Hibbett D.S."/>
            <person name="Nagy L.G."/>
        </authorList>
    </citation>
    <scope>NUCLEOTIDE SEQUENCE [LARGE SCALE GENOMIC DNA]</scope>
    <source>
        <strain evidence="11 12">CBS 121175</strain>
    </source>
</reference>
<evidence type="ECO:0000256" key="3">
    <source>
        <dbReference type="ARBA" id="ARBA00022723"/>
    </source>
</evidence>
<dbReference type="PANTHER" id="PTHR47466">
    <property type="match status" value="1"/>
</dbReference>
<dbReference type="GO" id="GO:0006508">
    <property type="term" value="P:proteolysis"/>
    <property type="evidence" value="ECO:0007669"/>
    <property type="project" value="UniProtKB-KW"/>
</dbReference>
<dbReference type="OrthoDB" id="536211at2759"/>
<dbReference type="EMBL" id="ML210203">
    <property type="protein sequence ID" value="TFK24287.1"/>
    <property type="molecule type" value="Genomic_DNA"/>
</dbReference>
<dbReference type="GO" id="GO:0008237">
    <property type="term" value="F:metallopeptidase activity"/>
    <property type="evidence" value="ECO:0007669"/>
    <property type="project" value="UniProtKB-KW"/>
</dbReference>
<sequence>MKLSILAFVSLALSLDFVRGQGGLPQINTCGTISPSPAERTAQEAQYQASLKAKPVPERLDDVVIPVYYHVTYANQTFAGGYISNQQVQAAFDMLVSGFQGSGFTFRLEEVQRHNNPTWFTLVEWNNPPTEHINQEMKMQTRVGGPRTLNIWTVGMQRAIGYAQYPWDYMIAKHTDGVTMKYDIFPNNGDSYRFGKTLIHEVGHWLGLYHTFEGNSCFGDNDFVADTPAQAQATDTFSGCGSRDTCPTQPGLDPVSNYMDYSSDVCLIQFTQGQKDRMWGQYQTFRA</sequence>
<protein>
    <recommendedName>
        <fullName evidence="10">Peptidase M43 pregnancy-associated plasma-A domain-containing protein</fullName>
    </recommendedName>
</protein>
<dbReference type="InterPro" id="IPR008754">
    <property type="entry name" value="Peptidase_M43"/>
</dbReference>
<feature type="signal peptide" evidence="9">
    <location>
        <begin position="1"/>
        <end position="20"/>
    </location>
</feature>
<evidence type="ECO:0000256" key="2">
    <source>
        <dbReference type="ARBA" id="ARBA00022670"/>
    </source>
</evidence>
<comment type="similarity">
    <text evidence="1">Belongs to the peptidase M43B family.</text>
</comment>
<dbReference type="Gene3D" id="3.40.390.10">
    <property type="entry name" value="Collagenase (Catalytic Domain)"/>
    <property type="match status" value="1"/>
</dbReference>
<keyword evidence="3" id="KW-0479">Metal-binding</keyword>
<keyword evidence="6" id="KW-0862">Zinc</keyword>
<evidence type="ECO:0000256" key="5">
    <source>
        <dbReference type="ARBA" id="ARBA00022801"/>
    </source>
</evidence>
<gene>
    <name evidence="11" type="ORF">FA15DRAFT_704729</name>
</gene>
<organism evidence="11 12">
    <name type="scientific">Coprinopsis marcescibilis</name>
    <name type="common">Agaric fungus</name>
    <name type="synonym">Psathyrella marcescibilis</name>
    <dbReference type="NCBI Taxonomy" id="230819"/>
    <lineage>
        <taxon>Eukaryota</taxon>
        <taxon>Fungi</taxon>
        <taxon>Dikarya</taxon>
        <taxon>Basidiomycota</taxon>
        <taxon>Agaricomycotina</taxon>
        <taxon>Agaricomycetes</taxon>
        <taxon>Agaricomycetidae</taxon>
        <taxon>Agaricales</taxon>
        <taxon>Agaricineae</taxon>
        <taxon>Psathyrellaceae</taxon>
        <taxon>Coprinopsis</taxon>
    </lineage>
</organism>